<dbReference type="AlphaFoldDB" id="A0A4Y2FBF7"/>
<comment type="caution">
    <text evidence="1">The sequence shown here is derived from an EMBL/GenBank/DDBJ whole genome shotgun (WGS) entry which is preliminary data.</text>
</comment>
<name>A0A4Y2FBF7_ARAVE</name>
<dbReference type="EMBL" id="BGPR01000824">
    <property type="protein sequence ID" value="GBM36924.1"/>
    <property type="molecule type" value="Genomic_DNA"/>
</dbReference>
<reference evidence="1 2" key="1">
    <citation type="journal article" date="2019" name="Sci. Rep.">
        <title>Orb-weaving spider Araneus ventricosus genome elucidates the spidroin gene catalogue.</title>
        <authorList>
            <person name="Kono N."/>
            <person name="Nakamura H."/>
            <person name="Ohtoshi R."/>
            <person name="Moran D.A.P."/>
            <person name="Shinohara A."/>
            <person name="Yoshida Y."/>
            <person name="Fujiwara M."/>
            <person name="Mori M."/>
            <person name="Tomita M."/>
            <person name="Arakawa K."/>
        </authorList>
    </citation>
    <scope>NUCLEOTIDE SEQUENCE [LARGE SCALE GENOMIC DNA]</scope>
</reference>
<dbReference type="Proteomes" id="UP000499080">
    <property type="component" value="Unassembled WGS sequence"/>
</dbReference>
<organism evidence="1 2">
    <name type="scientific">Araneus ventricosus</name>
    <name type="common">Orbweaver spider</name>
    <name type="synonym">Epeira ventricosa</name>
    <dbReference type="NCBI Taxonomy" id="182803"/>
    <lineage>
        <taxon>Eukaryota</taxon>
        <taxon>Metazoa</taxon>
        <taxon>Ecdysozoa</taxon>
        <taxon>Arthropoda</taxon>
        <taxon>Chelicerata</taxon>
        <taxon>Arachnida</taxon>
        <taxon>Araneae</taxon>
        <taxon>Araneomorphae</taxon>
        <taxon>Entelegynae</taxon>
        <taxon>Araneoidea</taxon>
        <taxon>Araneidae</taxon>
        <taxon>Araneus</taxon>
    </lineage>
</organism>
<accession>A0A4Y2FBF7</accession>
<protein>
    <submittedName>
        <fullName evidence="1">Uncharacterized protein</fullName>
    </submittedName>
</protein>
<proteinExistence type="predicted"/>
<evidence type="ECO:0000313" key="1">
    <source>
        <dbReference type="EMBL" id="GBM36924.1"/>
    </source>
</evidence>
<keyword evidence="2" id="KW-1185">Reference proteome</keyword>
<sequence>SGCASRRFVTCFETVDSRSQTSSRTSAFVAAPSFVQVKVINKRRLKFCFTKVIHLNKDVNEQAGDLSLALKL</sequence>
<gene>
    <name evidence="1" type="ORF">AVEN_132186_1</name>
</gene>
<feature type="non-terminal residue" evidence="1">
    <location>
        <position position="1"/>
    </location>
</feature>
<evidence type="ECO:0000313" key="2">
    <source>
        <dbReference type="Proteomes" id="UP000499080"/>
    </source>
</evidence>